<gene>
    <name evidence="9" type="ORF">H1164_02130</name>
</gene>
<keyword evidence="3 9" id="KW-0808">Transferase</keyword>
<keyword evidence="6 8" id="KW-0472">Membrane</keyword>
<dbReference type="AlphaFoldDB" id="A0A7W1X7W1"/>
<dbReference type="GO" id="GO:0016758">
    <property type="term" value="F:hexosyltransferase activity"/>
    <property type="evidence" value="ECO:0007669"/>
    <property type="project" value="InterPro"/>
</dbReference>
<keyword evidence="4 8" id="KW-0812">Transmembrane</keyword>
<dbReference type="GO" id="GO:0005886">
    <property type="term" value="C:plasma membrane"/>
    <property type="evidence" value="ECO:0007669"/>
    <property type="project" value="UniProtKB-SubCell"/>
</dbReference>
<dbReference type="OrthoDB" id="9776737at2"/>
<reference evidence="9 10" key="1">
    <citation type="submission" date="2020-07" db="EMBL/GenBank/DDBJ databases">
        <authorList>
            <person name="Feng H."/>
        </authorList>
    </citation>
    <scope>NUCLEOTIDE SEQUENCE [LARGE SCALE GENOMIC DNA]</scope>
    <source>
        <strain evidence="10">s-11</strain>
    </source>
</reference>
<evidence type="ECO:0000313" key="9">
    <source>
        <dbReference type="EMBL" id="MBA4541701.1"/>
    </source>
</evidence>
<dbReference type="InterPro" id="IPR018584">
    <property type="entry name" value="GT87"/>
</dbReference>
<dbReference type="Pfam" id="PF09594">
    <property type="entry name" value="GT87"/>
    <property type="match status" value="1"/>
</dbReference>
<dbReference type="Proteomes" id="UP000530514">
    <property type="component" value="Unassembled WGS sequence"/>
</dbReference>
<sequence length="393" mass="43655">MWSLLGAGLCLRVALAPWVGGQSFDLNLFKSWALAAAENFSGFYLHGSSDYPPLYIYILYLVGKAVSLPALGSYFTLLIKLPSIAADLLTAALLYRLAAKHLSVETDLLLSAFYLFSPAVFINSTFWGQVDSFFTWVVVVAVWLLTEKRVYGSAALFAAAVLMKPQGIIFLPVLLFELVRLKSVKRFFIAAFTALATALVIILPFSFRQSPLWIVKLFAGTIGEYPYASVNAYNFFSLIGANYKPDTTVMLFFSYYTWGMIFIVLITLFTGFLYYRGRSAKHAFLAALIQIAGVFTFSVSMHERYLFPAVALSLLAFIFLKDKRLLWLSVGLSATSFINTATVLYGMTRGGVPYNVPMFLTSLLNVVLFIFLAKAGWDLAAGTNKKEDALRTK</sequence>
<evidence type="ECO:0000256" key="4">
    <source>
        <dbReference type="ARBA" id="ARBA00022692"/>
    </source>
</evidence>
<evidence type="ECO:0000256" key="6">
    <source>
        <dbReference type="ARBA" id="ARBA00023136"/>
    </source>
</evidence>
<accession>A0A7W1X7W1</accession>
<feature type="transmembrane region" description="Helical" evidence="8">
    <location>
        <begin position="325"/>
        <end position="346"/>
    </location>
</feature>
<evidence type="ECO:0000256" key="3">
    <source>
        <dbReference type="ARBA" id="ARBA00022679"/>
    </source>
</evidence>
<feature type="transmembrane region" description="Helical" evidence="8">
    <location>
        <begin position="255"/>
        <end position="275"/>
    </location>
</feature>
<feature type="transmembrane region" description="Helical" evidence="8">
    <location>
        <begin position="108"/>
        <end position="130"/>
    </location>
</feature>
<organism evidence="9 10">
    <name type="scientific">Thermoactinomyces daqus</name>
    <dbReference type="NCBI Taxonomy" id="1329516"/>
    <lineage>
        <taxon>Bacteria</taxon>
        <taxon>Bacillati</taxon>
        <taxon>Bacillota</taxon>
        <taxon>Bacilli</taxon>
        <taxon>Bacillales</taxon>
        <taxon>Thermoactinomycetaceae</taxon>
        <taxon>Thermoactinomyces</taxon>
    </lineage>
</organism>
<proteinExistence type="inferred from homology"/>
<keyword evidence="10" id="KW-1185">Reference proteome</keyword>
<feature type="transmembrane region" description="Helical" evidence="8">
    <location>
        <begin position="358"/>
        <end position="377"/>
    </location>
</feature>
<keyword evidence="5 8" id="KW-1133">Transmembrane helix</keyword>
<dbReference type="RefSeq" id="WP_160173849.1">
    <property type="nucleotide sequence ID" value="NZ_JACEIP010000002.1"/>
</dbReference>
<protein>
    <submittedName>
        <fullName evidence="9">Glycosyltransferase family 39 protein</fullName>
    </submittedName>
</protein>
<feature type="transmembrane region" description="Helical" evidence="8">
    <location>
        <begin position="305"/>
        <end position="320"/>
    </location>
</feature>
<evidence type="ECO:0000256" key="7">
    <source>
        <dbReference type="ARBA" id="ARBA00024033"/>
    </source>
</evidence>
<feature type="transmembrane region" description="Helical" evidence="8">
    <location>
        <begin position="282"/>
        <end position="299"/>
    </location>
</feature>
<evidence type="ECO:0000256" key="5">
    <source>
        <dbReference type="ARBA" id="ARBA00022989"/>
    </source>
</evidence>
<comment type="similarity">
    <text evidence="7">Belongs to the glycosyltransferase 87 family.</text>
</comment>
<evidence type="ECO:0000256" key="8">
    <source>
        <dbReference type="SAM" id="Phobius"/>
    </source>
</evidence>
<dbReference type="EMBL" id="JACEIP010000002">
    <property type="protein sequence ID" value="MBA4541701.1"/>
    <property type="molecule type" value="Genomic_DNA"/>
</dbReference>
<feature type="transmembrane region" description="Helical" evidence="8">
    <location>
        <begin position="187"/>
        <end position="207"/>
    </location>
</feature>
<comment type="caution">
    <text evidence="9">The sequence shown here is derived from an EMBL/GenBank/DDBJ whole genome shotgun (WGS) entry which is preliminary data.</text>
</comment>
<feature type="transmembrane region" description="Helical" evidence="8">
    <location>
        <begin position="150"/>
        <end position="175"/>
    </location>
</feature>
<evidence type="ECO:0000256" key="2">
    <source>
        <dbReference type="ARBA" id="ARBA00022475"/>
    </source>
</evidence>
<evidence type="ECO:0000256" key="1">
    <source>
        <dbReference type="ARBA" id="ARBA00004651"/>
    </source>
</evidence>
<feature type="transmembrane region" description="Helical" evidence="8">
    <location>
        <begin position="54"/>
        <end position="71"/>
    </location>
</feature>
<keyword evidence="2" id="KW-1003">Cell membrane</keyword>
<name>A0A7W1X7W1_9BACL</name>
<comment type="subcellular location">
    <subcellularLocation>
        <location evidence="1">Cell membrane</location>
        <topology evidence="1">Multi-pass membrane protein</topology>
    </subcellularLocation>
</comment>
<evidence type="ECO:0000313" key="10">
    <source>
        <dbReference type="Proteomes" id="UP000530514"/>
    </source>
</evidence>